<evidence type="ECO:0000313" key="2">
    <source>
        <dbReference type="Proteomes" id="UP000636949"/>
    </source>
</evidence>
<reference evidence="1" key="1">
    <citation type="journal article" date="2014" name="Int. J. Syst. Evol. Microbiol.">
        <title>Complete genome sequence of Corynebacterium casei LMG S-19264T (=DSM 44701T), isolated from a smear-ripened cheese.</title>
        <authorList>
            <consortium name="US DOE Joint Genome Institute (JGI-PGF)"/>
            <person name="Walter F."/>
            <person name="Albersmeier A."/>
            <person name="Kalinowski J."/>
            <person name="Ruckert C."/>
        </authorList>
    </citation>
    <scope>NUCLEOTIDE SEQUENCE</scope>
    <source>
        <strain evidence="1">CGMCC 1.15758</strain>
    </source>
</reference>
<reference evidence="1" key="2">
    <citation type="submission" date="2020-09" db="EMBL/GenBank/DDBJ databases">
        <authorList>
            <person name="Sun Q."/>
            <person name="Zhou Y."/>
        </authorList>
    </citation>
    <scope>NUCLEOTIDE SEQUENCE</scope>
    <source>
        <strain evidence="1">CGMCC 1.15758</strain>
    </source>
</reference>
<accession>A0A8J2Z700</accession>
<proteinExistence type="predicted"/>
<comment type="caution">
    <text evidence="1">The sequence shown here is derived from an EMBL/GenBank/DDBJ whole genome shotgun (WGS) entry which is preliminary data.</text>
</comment>
<dbReference type="EMBL" id="BMJS01000059">
    <property type="protein sequence ID" value="GGG07911.1"/>
    <property type="molecule type" value="Genomic_DNA"/>
</dbReference>
<keyword evidence="2" id="KW-1185">Reference proteome</keyword>
<dbReference type="AlphaFoldDB" id="A0A8J2Z700"/>
<dbReference type="Proteomes" id="UP000636949">
    <property type="component" value="Unassembled WGS sequence"/>
</dbReference>
<organism evidence="1 2">
    <name type="scientific">Cysteiniphilum litorale</name>
    <dbReference type="NCBI Taxonomy" id="2056700"/>
    <lineage>
        <taxon>Bacteria</taxon>
        <taxon>Pseudomonadati</taxon>
        <taxon>Pseudomonadota</taxon>
        <taxon>Gammaproteobacteria</taxon>
        <taxon>Thiotrichales</taxon>
        <taxon>Fastidiosibacteraceae</taxon>
        <taxon>Cysteiniphilum</taxon>
    </lineage>
</organism>
<protein>
    <submittedName>
        <fullName evidence="1">Uncharacterized protein</fullName>
    </submittedName>
</protein>
<sequence length="54" mass="6312">MGKKCETEIIVKTEYIPVRNEDKLIRLAYQTLLNKNNINNQFNSTVKNKGEDEL</sequence>
<name>A0A8J2Z700_9GAMM</name>
<evidence type="ECO:0000313" key="1">
    <source>
        <dbReference type="EMBL" id="GGG07911.1"/>
    </source>
</evidence>
<gene>
    <name evidence="1" type="ORF">GCM10010995_26830</name>
</gene>